<keyword evidence="1" id="KW-0472">Membrane</keyword>
<feature type="transmembrane region" description="Helical" evidence="1">
    <location>
        <begin position="29"/>
        <end position="56"/>
    </location>
</feature>
<keyword evidence="1" id="KW-0812">Transmembrane</keyword>
<organism evidence="2 3">
    <name type="scientific">Candidatus Vogelbacteria bacterium GWA1_51_14</name>
    <dbReference type="NCBI Taxonomy" id="1802435"/>
    <lineage>
        <taxon>Bacteria</taxon>
        <taxon>Candidatus Vogeliibacteriota</taxon>
    </lineage>
</organism>
<gene>
    <name evidence="2" type="ORF">A2114_01210</name>
</gene>
<dbReference type="STRING" id="1802435.A2114_01210"/>
<sequence length="243" mass="26674">MTEIKDKILATIKVGEVKMRPRWHFILKALLVALLAVFVALALIFFVSLVGFIVSASGAGLAPGAGLLGWRLLLTSLPWALVLAAIALVLILEVLVSRYSFAYRQPLLYSIIGVVLLTILGGWLVAQTPFHRGIYREFRGGRLPAAGPIYGRFNPERLENAHTGSIKQLTEDGFILETETGEELTIIVSVSTRGPIVDALQPGLEVAVFGLENDNRVEALGIRPLEWELHQPLMPRSGMMRVK</sequence>
<accession>A0A1G2Q917</accession>
<evidence type="ECO:0000256" key="1">
    <source>
        <dbReference type="SAM" id="Phobius"/>
    </source>
</evidence>
<evidence type="ECO:0000313" key="2">
    <source>
        <dbReference type="EMBL" id="OHA57010.1"/>
    </source>
</evidence>
<proteinExistence type="predicted"/>
<keyword evidence="1" id="KW-1133">Transmembrane helix</keyword>
<feature type="transmembrane region" description="Helical" evidence="1">
    <location>
        <begin position="107"/>
        <end position="126"/>
    </location>
</feature>
<feature type="transmembrane region" description="Helical" evidence="1">
    <location>
        <begin position="76"/>
        <end position="95"/>
    </location>
</feature>
<dbReference type="EMBL" id="MHTG01000023">
    <property type="protein sequence ID" value="OHA57010.1"/>
    <property type="molecule type" value="Genomic_DNA"/>
</dbReference>
<dbReference type="Proteomes" id="UP000176494">
    <property type="component" value="Unassembled WGS sequence"/>
</dbReference>
<name>A0A1G2Q917_9BACT</name>
<protein>
    <submittedName>
        <fullName evidence="2">Uncharacterized protein</fullName>
    </submittedName>
</protein>
<evidence type="ECO:0000313" key="3">
    <source>
        <dbReference type="Proteomes" id="UP000176494"/>
    </source>
</evidence>
<reference evidence="2 3" key="1">
    <citation type="journal article" date="2016" name="Nat. Commun.">
        <title>Thousands of microbial genomes shed light on interconnected biogeochemical processes in an aquifer system.</title>
        <authorList>
            <person name="Anantharaman K."/>
            <person name="Brown C.T."/>
            <person name="Hug L.A."/>
            <person name="Sharon I."/>
            <person name="Castelle C.J."/>
            <person name="Probst A.J."/>
            <person name="Thomas B.C."/>
            <person name="Singh A."/>
            <person name="Wilkins M.J."/>
            <person name="Karaoz U."/>
            <person name="Brodie E.L."/>
            <person name="Williams K.H."/>
            <person name="Hubbard S.S."/>
            <person name="Banfield J.F."/>
        </authorList>
    </citation>
    <scope>NUCLEOTIDE SEQUENCE [LARGE SCALE GENOMIC DNA]</scope>
</reference>
<comment type="caution">
    <text evidence="2">The sequence shown here is derived from an EMBL/GenBank/DDBJ whole genome shotgun (WGS) entry which is preliminary data.</text>
</comment>
<dbReference type="AlphaFoldDB" id="A0A1G2Q917"/>